<dbReference type="PANTHER" id="PTHR46601:SF1">
    <property type="entry name" value="ADF-H DOMAIN-CONTAINING PROTEIN"/>
    <property type="match status" value="1"/>
</dbReference>
<proteinExistence type="predicted"/>
<reference evidence="1 2" key="1">
    <citation type="submission" date="2022-05" db="EMBL/GenBank/DDBJ databases">
        <authorList>
            <consortium name="Genoscope - CEA"/>
            <person name="William W."/>
        </authorList>
    </citation>
    <scope>NUCLEOTIDE SEQUENCE [LARGE SCALE GENOMIC DNA]</scope>
</reference>
<accession>A0ABN8MHM1</accession>
<dbReference type="PANTHER" id="PTHR46601">
    <property type="entry name" value="ULP_PROTEASE DOMAIN-CONTAINING PROTEIN"/>
    <property type="match status" value="1"/>
</dbReference>
<evidence type="ECO:0000313" key="2">
    <source>
        <dbReference type="Proteomes" id="UP001159427"/>
    </source>
</evidence>
<sequence length="562" mass="64346">SRPTGDKKDTLKKRVGKKEYLHHARHVLEKTQTEAYLEFCNLHPEIKIKQRKFENLKPFYVKPARERGRRSCLCRKHVETKIVFTDCTKFRKFLVADDNQSPPIPKTLNEAVEMTLCAKEEGRDYHNLKCIERMCEDCGVDKFPLLPEESSDNGLVKWSCYEYVPTGKYLPDGTEKKKITLLDSLVNNLPQGHVVCIHDYSEGYTCRKQEETQSEYFDINKVSLHVSILYRHAVEAVDGVSSSEEEPNTIKEHIFVISDDPIQDHDSVHKVQELIHGYFQNDLGYQVEKLHEFTDGCAAQYKSRHCVGDLSCSLMDFGYHTQRSYFETSHAKGEQDAAGSHMKQRVSQAVLQRKARITHAESMYKYLVENFTLPVASSFDSRTKAVELKRRVFFFSLPQQEKVLTRHRSCYCTDCILDDQDQCKNKEWVDDWKEVEIKREASPATTGQSTATSALDNDTMAHMADLAAKGSTVAIAAFEDPAYDFYLLKVTSNGVEELEEPMTDDYSCRYPSGSAVLKGHFFLRENLQDMTYTLDTKRLAVVYAGTVGAICTDLSVKKKNRN</sequence>
<organism evidence="1 2">
    <name type="scientific">Porites evermanni</name>
    <dbReference type="NCBI Taxonomy" id="104178"/>
    <lineage>
        <taxon>Eukaryota</taxon>
        <taxon>Metazoa</taxon>
        <taxon>Cnidaria</taxon>
        <taxon>Anthozoa</taxon>
        <taxon>Hexacorallia</taxon>
        <taxon>Scleractinia</taxon>
        <taxon>Fungiina</taxon>
        <taxon>Poritidae</taxon>
        <taxon>Porites</taxon>
    </lineage>
</organism>
<name>A0ABN8MHM1_9CNID</name>
<evidence type="ECO:0000313" key="1">
    <source>
        <dbReference type="EMBL" id="CAH3029017.1"/>
    </source>
</evidence>
<dbReference type="Proteomes" id="UP001159427">
    <property type="component" value="Unassembled WGS sequence"/>
</dbReference>
<gene>
    <name evidence="1" type="ORF">PEVE_00035370</name>
</gene>
<comment type="caution">
    <text evidence="1">The sequence shown here is derived from an EMBL/GenBank/DDBJ whole genome shotgun (WGS) entry which is preliminary data.</text>
</comment>
<keyword evidence="2" id="KW-1185">Reference proteome</keyword>
<feature type="non-terminal residue" evidence="1">
    <location>
        <position position="1"/>
    </location>
</feature>
<dbReference type="EMBL" id="CALNXI010000547">
    <property type="protein sequence ID" value="CAH3029017.1"/>
    <property type="molecule type" value="Genomic_DNA"/>
</dbReference>
<protein>
    <submittedName>
        <fullName evidence="1">Uncharacterized protein</fullName>
    </submittedName>
</protein>